<dbReference type="AlphaFoldDB" id="A0A5S9QX11"/>
<proteinExistence type="predicted"/>
<sequence length="91" mass="9891">MKTNVIRNIVLAASLVGASTLLMAGPKSYQDRNDAGMRGNSFNSGVASHQCLNRSFTKTTICRRSAEQFSDSSFKSVKLGTSRKFALADDR</sequence>
<feature type="signal peptide" evidence="1">
    <location>
        <begin position="1"/>
        <end position="24"/>
    </location>
</feature>
<accession>A0A5S9QX11</accession>
<dbReference type="EMBL" id="CACSIO010000060">
    <property type="protein sequence ID" value="CAA0124648.1"/>
    <property type="molecule type" value="Genomic_DNA"/>
</dbReference>
<evidence type="ECO:0000313" key="3">
    <source>
        <dbReference type="Proteomes" id="UP000441399"/>
    </source>
</evidence>
<dbReference type="Proteomes" id="UP000441399">
    <property type="component" value="Unassembled WGS sequence"/>
</dbReference>
<feature type="chain" id="PRO_5024857906" evidence="1">
    <location>
        <begin position="25"/>
        <end position="91"/>
    </location>
</feature>
<gene>
    <name evidence="2" type="ORF">OPDIPICF_03190</name>
</gene>
<protein>
    <submittedName>
        <fullName evidence="2">Uncharacterized protein</fullName>
    </submittedName>
</protein>
<evidence type="ECO:0000313" key="2">
    <source>
        <dbReference type="EMBL" id="CAA0124648.1"/>
    </source>
</evidence>
<reference evidence="2 3" key="1">
    <citation type="submission" date="2019-11" db="EMBL/GenBank/DDBJ databases">
        <authorList>
            <person name="Holert J."/>
        </authorList>
    </citation>
    <scope>NUCLEOTIDE SEQUENCE [LARGE SCALE GENOMIC DNA]</scope>
    <source>
        <strain evidence="2">SB11_3</strain>
    </source>
</reference>
<organism evidence="2 3">
    <name type="scientific">BD1-7 clade bacterium</name>
    <dbReference type="NCBI Taxonomy" id="2029982"/>
    <lineage>
        <taxon>Bacteria</taxon>
        <taxon>Pseudomonadati</taxon>
        <taxon>Pseudomonadota</taxon>
        <taxon>Gammaproteobacteria</taxon>
        <taxon>Cellvibrionales</taxon>
        <taxon>Spongiibacteraceae</taxon>
        <taxon>BD1-7 clade</taxon>
    </lineage>
</organism>
<dbReference type="OrthoDB" id="9885603at2"/>
<keyword evidence="3" id="KW-1185">Reference proteome</keyword>
<name>A0A5S9QX11_9GAMM</name>
<keyword evidence="1" id="KW-0732">Signal</keyword>
<evidence type="ECO:0000256" key="1">
    <source>
        <dbReference type="SAM" id="SignalP"/>
    </source>
</evidence>